<comment type="caution">
    <text evidence="1">The sequence shown here is derived from an EMBL/GenBank/DDBJ whole genome shotgun (WGS) entry which is preliminary data.</text>
</comment>
<evidence type="ECO:0008006" key="3">
    <source>
        <dbReference type="Google" id="ProtNLM"/>
    </source>
</evidence>
<name>A0A1G1Y3E9_9BACT</name>
<evidence type="ECO:0000313" key="1">
    <source>
        <dbReference type="EMBL" id="OGY46865.1"/>
    </source>
</evidence>
<dbReference type="AlphaFoldDB" id="A0A1G1Y3E9"/>
<reference evidence="1 2" key="1">
    <citation type="journal article" date="2016" name="Nat. Commun.">
        <title>Thousands of microbial genomes shed light on interconnected biogeochemical processes in an aquifer system.</title>
        <authorList>
            <person name="Anantharaman K."/>
            <person name="Brown C.T."/>
            <person name="Hug L.A."/>
            <person name="Sharon I."/>
            <person name="Castelle C.J."/>
            <person name="Probst A.J."/>
            <person name="Thomas B.C."/>
            <person name="Singh A."/>
            <person name="Wilkins M.J."/>
            <person name="Karaoz U."/>
            <person name="Brodie E.L."/>
            <person name="Williams K.H."/>
            <person name="Hubbard S.S."/>
            <person name="Banfield J.F."/>
        </authorList>
    </citation>
    <scope>NUCLEOTIDE SEQUENCE [LARGE SCALE GENOMIC DNA]</scope>
</reference>
<organism evidence="1 2">
    <name type="scientific">Candidatus Buchananbacteria bacterium RIFCSPHIGHO2_01_FULL_47_11b</name>
    <dbReference type="NCBI Taxonomy" id="1797537"/>
    <lineage>
        <taxon>Bacteria</taxon>
        <taxon>Candidatus Buchananiibacteriota</taxon>
    </lineage>
</organism>
<proteinExistence type="predicted"/>
<sequence length="308" mass="35616">MYKYHHPKPIEVKLIGEEGFKLRQKAAEYLAVHENHTGAQRANTDRQGYGLLAEMVIRGGLQMPEFNPEDHPLGHDIQLPSGVKVDVKCRGGEKPFLEIYEGGDGLPRESKHNFFARQLHQENLDADIFVMTHLLRPKPPTLPGTKRQKKWVLYICGWISKKRVLREGVYLPPGAISERGREWFAYQYNQIEFYNYNLNGLSTLTDLLKIDQEDIRIDENKVGDLNLTRVDTLRVGYDLAGRGILKKEHVDFIRKEMNLNGEVGSFLHNNQSLHVIKWLREKEVISDQEYKDMLKKLPIEVEFTGLGR</sequence>
<evidence type="ECO:0000313" key="2">
    <source>
        <dbReference type="Proteomes" id="UP000178385"/>
    </source>
</evidence>
<protein>
    <recommendedName>
        <fullName evidence="3">Restriction endonuclease</fullName>
    </recommendedName>
</protein>
<accession>A0A1G1Y3E9</accession>
<gene>
    <name evidence="1" type="ORF">A2840_01600</name>
</gene>
<dbReference type="EMBL" id="MHIG01000026">
    <property type="protein sequence ID" value="OGY46865.1"/>
    <property type="molecule type" value="Genomic_DNA"/>
</dbReference>
<dbReference type="Proteomes" id="UP000178385">
    <property type="component" value="Unassembled WGS sequence"/>
</dbReference>